<feature type="transmembrane region" description="Helical" evidence="7">
    <location>
        <begin position="177"/>
        <end position="196"/>
    </location>
</feature>
<keyword evidence="4 7" id="KW-0812">Transmembrane</keyword>
<keyword evidence="5 7" id="KW-1133">Transmembrane helix</keyword>
<feature type="transmembrane region" description="Helical" evidence="7">
    <location>
        <begin position="6"/>
        <end position="24"/>
    </location>
</feature>
<dbReference type="RefSeq" id="WP_160064827.1">
    <property type="nucleotide sequence ID" value="NZ_WUYX01000028.1"/>
</dbReference>
<evidence type="ECO:0000256" key="7">
    <source>
        <dbReference type="SAM" id="Phobius"/>
    </source>
</evidence>
<feature type="transmembrane region" description="Helical" evidence="7">
    <location>
        <begin position="79"/>
        <end position="99"/>
    </location>
</feature>
<dbReference type="OrthoDB" id="12029at2157"/>
<feature type="transmembrane region" description="Helical" evidence="7">
    <location>
        <begin position="317"/>
        <end position="339"/>
    </location>
</feature>
<dbReference type="EMBL" id="WUYX01000028">
    <property type="protein sequence ID" value="MXV62233.1"/>
    <property type="molecule type" value="Genomic_DNA"/>
</dbReference>
<keyword evidence="10" id="KW-1185">Reference proteome</keyword>
<evidence type="ECO:0000256" key="6">
    <source>
        <dbReference type="ARBA" id="ARBA00023136"/>
    </source>
</evidence>
<evidence type="ECO:0000259" key="8">
    <source>
        <dbReference type="Pfam" id="PF00999"/>
    </source>
</evidence>
<evidence type="ECO:0000256" key="4">
    <source>
        <dbReference type="ARBA" id="ARBA00022692"/>
    </source>
</evidence>
<dbReference type="InterPro" id="IPR006153">
    <property type="entry name" value="Cation/H_exchanger_TM"/>
</dbReference>
<feature type="transmembrane region" description="Helical" evidence="7">
    <location>
        <begin position="241"/>
        <end position="259"/>
    </location>
</feature>
<dbReference type="Pfam" id="PF00999">
    <property type="entry name" value="Na_H_Exchanger"/>
    <property type="match status" value="1"/>
</dbReference>
<dbReference type="GO" id="GO:0015297">
    <property type="term" value="F:antiporter activity"/>
    <property type="evidence" value="ECO:0007669"/>
    <property type="project" value="InterPro"/>
</dbReference>
<feature type="transmembrane region" description="Helical" evidence="7">
    <location>
        <begin position="208"/>
        <end position="229"/>
    </location>
</feature>
<feature type="transmembrane region" description="Helical" evidence="7">
    <location>
        <begin position="119"/>
        <end position="140"/>
    </location>
</feature>
<keyword evidence="3" id="KW-0813">Transport</keyword>
<comment type="similarity">
    <text evidence="2">Belongs to the monovalent cation:proton antiporter 2 (CPA2) transporter (TC 2.A.37) family.</text>
</comment>
<evidence type="ECO:0000256" key="1">
    <source>
        <dbReference type="ARBA" id="ARBA00004141"/>
    </source>
</evidence>
<dbReference type="Gene3D" id="1.20.1530.20">
    <property type="match status" value="1"/>
</dbReference>
<feature type="transmembrane region" description="Helical" evidence="7">
    <location>
        <begin position="293"/>
        <end position="311"/>
    </location>
</feature>
<feature type="transmembrane region" description="Helical" evidence="7">
    <location>
        <begin position="31"/>
        <end position="50"/>
    </location>
</feature>
<reference evidence="9 10" key="1">
    <citation type="submission" date="2020-01" db="EMBL/GenBank/DDBJ databases">
        <title>Natronorubrum sp. JWXQ-INN 674 isolated from Inner Mongolia Autonomous Region of China.</title>
        <authorList>
            <person name="Xue Q."/>
        </authorList>
    </citation>
    <scope>NUCLEOTIDE SEQUENCE [LARGE SCALE GENOMIC DNA]</scope>
    <source>
        <strain evidence="9 10">JWXQ-INN-674</strain>
    </source>
</reference>
<comment type="subcellular location">
    <subcellularLocation>
        <location evidence="1">Membrane</location>
        <topology evidence="1">Multi-pass membrane protein</topology>
    </subcellularLocation>
</comment>
<evidence type="ECO:0000256" key="5">
    <source>
        <dbReference type="ARBA" id="ARBA00022989"/>
    </source>
</evidence>
<dbReference type="GO" id="GO:1902600">
    <property type="term" value="P:proton transmembrane transport"/>
    <property type="evidence" value="ECO:0007669"/>
    <property type="project" value="InterPro"/>
</dbReference>
<name>A0A6B0VLZ3_9EURY</name>
<dbReference type="GO" id="GO:0016020">
    <property type="term" value="C:membrane"/>
    <property type="evidence" value="ECO:0007669"/>
    <property type="project" value="UniProtKB-SubCell"/>
</dbReference>
<dbReference type="AlphaFoldDB" id="A0A6B0VLZ3"/>
<accession>A0A6B0VLZ3</accession>
<keyword evidence="6 7" id="KW-0472">Membrane</keyword>
<proteinExistence type="inferred from homology"/>
<feature type="transmembrane region" description="Helical" evidence="7">
    <location>
        <begin position="386"/>
        <end position="407"/>
    </location>
</feature>
<feature type="domain" description="Cation/H+ exchanger transmembrane" evidence="8">
    <location>
        <begin position="16"/>
        <end position="403"/>
    </location>
</feature>
<comment type="caution">
    <text evidence="9">The sequence shown here is derived from an EMBL/GenBank/DDBJ whole genome shotgun (WGS) entry which is preliminary data.</text>
</comment>
<dbReference type="PANTHER" id="PTHR42751">
    <property type="entry name" value="SODIUM/HYDROGEN EXCHANGER FAMILY/TRKA DOMAIN PROTEIN"/>
    <property type="match status" value="1"/>
</dbReference>
<dbReference type="InterPro" id="IPR038770">
    <property type="entry name" value="Na+/solute_symporter_sf"/>
</dbReference>
<sequence>MAGETVLLDVGILFAAVAFAGLIANRIGQSVIPFYILAGVIFNPYVLGSLPDIVGADVSLLGYDVLAELSAIALTETDFIHIGAEIGIVMLLFFLGLEFNLDRLIAAKEKIGKAGTVDLVINFGIGLVIGWVLFGAFLPAFLTAGIVYISSSAIITKSLIDLGWIANDESDPMLGTLVYEDLFIAIYLAVASALVLGGGDVSEAMGQIGIAMGFILALLLLVYFGTAFFQRSLETHSHEFTVLRALGITILIAGAALSLEVSEAVAAFFVGMAFSSTGHVHELETLLESVRDTFAAVFFFWIGLLTNPAVFADAFVLGAIALAVLLTAPSKLVSGYLGGQIYGLDERRSVRVGLGMTTRGEFSLIIASIAIAGAGIGLTDAVAQDIYAFAVGYVLFMSILGTTLMGYSGKIESLVVPRLEARSGSESGSRADDD</sequence>
<evidence type="ECO:0000256" key="3">
    <source>
        <dbReference type="ARBA" id="ARBA00022448"/>
    </source>
</evidence>
<evidence type="ECO:0000256" key="2">
    <source>
        <dbReference type="ARBA" id="ARBA00005551"/>
    </source>
</evidence>
<feature type="transmembrane region" description="Helical" evidence="7">
    <location>
        <begin position="360"/>
        <end position="380"/>
    </location>
</feature>
<dbReference type="PANTHER" id="PTHR42751:SF4">
    <property type="entry name" value="K(+)_H(+) ANTIPORTER SUBUNIT KHTU"/>
    <property type="match status" value="1"/>
</dbReference>
<evidence type="ECO:0000313" key="10">
    <source>
        <dbReference type="Proteomes" id="UP000434101"/>
    </source>
</evidence>
<dbReference type="Proteomes" id="UP000434101">
    <property type="component" value="Unassembled WGS sequence"/>
</dbReference>
<protein>
    <submittedName>
        <fullName evidence="9">Cation:proton antiporter</fullName>
    </submittedName>
</protein>
<organism evidence="9 10">
    <name type="scientific">Natronorubrum halalkaliphilum</name>
    <dbReference type="NCBI Taxonomy" id="2691917"/>
    <lineage>
        <taxon>Archaea</taxon>
        <taxon>Methanobacteriati</taxon>
        <taxon>Methanobacteriota</taxon>
        <taxon>Stenosarchaea group</taxon>
        <taxon>Halobacteria</taxon>
        <taxon>Halobacteriales</taxon>
        <taxon>Natrialbaceae</taxon>
        <taxon>Natronorubrum</taxon>
    </lineage>
</organism>
<gene>
    <name evidence="9" type="ORF">GS429_09195</name>
</gene>
<evidence type="ECO:0000313" key="9">
    <source>
        <dbReference type="EMBL" id="MXV62233.1"/>
    </source>
</evidence>